<name>A0A5C6Z0X6_9FLAO</name>
<dbReference type="RefSeq" id="WP_111846001.1">
    <property type="nucleotide sequence ID" value="NZ_UEGI01000033.1"/>
</dbReference>
<protein>
    <recommendedName>
        <fullName evidence="3">ApeA N-terminal domain-containing protein</fullName>
    </recommendedName>
</protein>
<organism evidence="1 2">
    <name type="scientific">Aequorivita antarctica</name>
    <dbReference type="NCBI Taxonomy" id="153266"/>
    <lineage>
        <taxon>Bacteria</taxon>
        <taxon>Pseudomonadati</taxon>
        <taxon>Bacteroidota</taxon>
        <taxon>Flavobacteriia</taxon>
        <taxon>Flavobacteriales</taxon>
        <taxon>Flavobacteriaceae</taxon>
        <taxon>Aequorivita</taxon>
    </lineage>
</organism>
<dbReference type="Proteomes" id="UP000321497">
    <property type="component" value="Unassembled WGS sequence"/>
</dbReference>
<evidence type="ECO:0000313" key="1">
    <source>
        <dbReference type="EMBL" id="TXD73322.1"/>
    </source>
</evidence>
<dbReference type="OrthoDB" id="662887at2"/>
<dbReference type="AlphaFoldDB" id="A0A5C6Z0X6"/>
<evidence type="ECO:0000313" key="2">
    <source>
        <dbReference type="Proteomes" id="UP000321497"/>
    </source>
</evidence>
<proteinExistence type="predicted"/>
<accession>A0A5C6Z0X6</accession>
<reference evidence="1 2" key="1">
    <citation type="submission" date="2019-08" db="EMBL/GenBank/DDBJ databases">
        <title>Genome of Aequorivita antarctica SW49 (type strain).</title>
        <authorList>
            <person name="Bowman J.P."/>
        </authorList>
    </citation>
    <scope>NUCLEOTIDE SEQUENCE [LARGE SCALE GENOMIC DNA]</scope>
    <source>
        <strain evidence="1 2">SW49</strain>
    </source>
</reference>
<dbReference type="EMBL" id="VORT01000005">
    <property type="protein sequence ID" value="TXD73322.1"/>
    <property type="molecule type" value="Genomic_DNA"/>
</dbReference>
<gene>
    <name evidence="1" type="ORF">ESU54_09320</name>
</gene>
<evidence type="ECO:0008006" key="3">
    <source>
        <dbReference type="Google" id="ProtNLM"/>
    </source>
</evidence>
<comment type="caution">
    <text evidence="1">The sequence shown here is derived from an EMBL/GenBank/DDBJ whole genome shotgun (WGS) entry which is preliminary data.</text>
</comment>
<keyword evidence="2" id="KW-1185">Reference proteome</keyword>
<sequence length="475" mass="54930">MKSSTKRIENNKSFNTELNFIKKINEIENIELKEANSRYLFALLNREELKFKLEISNIFSENDNLQELSFSLENKTFIVKEFNDVGKKTKISSESGVQLLTSIDLDTFHSTAFLKKGCYKAFYPLELEDIKTFHNEFETVTYQRNGIEHFYDCLRVTIETREYDVTQIKDENRGYYVFDCLQDQTFEDFSDACYSIQQAIGFINKLMVGGEKFVFDDSGEFYYSNYIRPTLRGLYSPVFSNPFSKLDIERSVAEEMVGILSRISLEDLSSLATRIHQNPEFSVVILIILESTSIASLLLIPSSFAVIIEQLSKHLNVKEVGLDKPIDDPELESTIIDELHQVIDKNKKGFTPENILKLKRRLNGINRPTNKKALTNNEKLTRPFEQLDIELTLHDISIIEHRNDLFHGNVLLNTNQSRDEETTNLYMAYVSAKLFTLISKLILKSSGYGGYIYNQAKYLESKLGLKTNEQYFDKI</sequence>